<name>A0ABM1JQG7_GEKJA</name>
<dbReference type="PANTHER" id="PTHR19282">
    <property type="entry name" value="TETRASPANIN"/>
    <property type="match status" value="1"/>
</dbReference>
<gene>
    <name evidence="8" type="primary">LOC107107862</name>
</gene>
<reference evidence="8" key="1">
    <citation type="submission" date="2025-08" db="UniProtKB">
        <authorList>
            <consortium name="RefSeq"/>
        </authorList>
    </citation>
    <scope>IDENTIFICATION</scope>
</reference>
<evidence type="ECO:0000313" key="7">
    <source>
        <dbReference type="Proteomes" id="UP000694871"/>
    </source>
</evidence>
<dbReference type="PANTHER" id="PTHR19282:SF558">
    <property type="entry name" value="TETRASPANIN"/>
    <property type="match status" value="1"/>
</dbReference>
<feature type="transmembrane region" description="Helical" evidence="6">
    <location>
        <begin position="82"/>
        <end position="105"/>
    </location>
</feature>
<dbReference type="Gene3D" id="1.10.1450.10">
    <property type="entry name" value="Tetraspanin"/>
    <property type="match status" value="1"/>
</dbReference>
<keyword evidence="3 6" id="KW-0812">Transmembrane</keyword>
<dbReference type="Pfam" id="PF00335">
    <property type="entry name" value="Tetraspanin"/>
    <property type="match status" value="1"/>
</dbReference>
<evidence type="ECO:0000256" key="4">
    <source>
        <dbReference type="ARBA" id="ARBA00022989"/>
    </source>
</evidence>
<feature type="transmembrane region" description="Helical" evidence="6">
    <location>
        <begin position="53"/>
        <end position="75"/>
    </location>
</feature>
<dbReference type="InterPro" id="IPR008952">
    <property type="entry name" value="Tetraspanin_EC2_sf"/>
</dbReference>
<dbReference type="RefSeq" id="XP_015263704.1">
    <property type="nucleotide sequence ID" value="XM_015408218.1"/>
</dbReference>
<feature type="transmembrane region" description="Helical" evidence="6">
    <location>
        <begin position="12"/>
        <end position="33"/>
    </location>
</feature>
<dbReference type="PRINTS" id="PR00259">
    <property type="entry name" value="TMFOUR"/>
</dbReference>
<dbReference type="InterPro" id="IPR000301">
    <property type="entry name" value="Tetraspanin_animals"/>
</dbReference>
<comment type="similarity">
    <text evidence="2 6">Belongs to the tetraspanin (TM4SF) family.</text>
</comment>
<organism evidence="7 8">
    <name type="scientific">Gekko japonicus</name>
    <name type="common">Schlegel's Japanese gecko</name>
    <dbReference type="NCBI Taxonomy" id="146911"/>
    <lineage>
        <taxon>Eukaryota</taxon>
        <taxon>Metazoa</taxon>
        <taxon>Chordata</taxon>
        <taxon>Craniata</taxon>
        <taxon>Vertebrata</taxon>
        <taxon>Euteleostomi</taxon>
        <taxon>Lepidosauria</taxon>
        <taxon>Squamata</taxon>
        <taxon>Bifurcata</taxon>
        <taxon>Gekkota</taxon>
        <taxon>Gekkonidae</taxon>
        <taxon>Gekkoninae</taxon>
        <taxon>Gekko</taxon>
    </lineage>
</organism>
<keyword evidence="4 6" id="KW-1133">Transmembrane helix</keyword>
<evidence type="ECO:0000256" key="1">
    <source>
        <dbReference type="ARBA" id="ARBA00004141"/>
    </source>
</evidence>
<evidence type="ECO:0000313" key="8">
    <source>
        <dbReference type="RefSeq" id="XP_015263704.1"/>
    </source>
</evidence>
<sequence length="245" mass="27373">MGVLDLMKYLMFVFNMLVFGGGICLLSVGTWAAADPNGFQSIIVSSPLLNVGAYLIIFVGVALAFLGFLGCFGAIKENRSTLLLFFVLVLLVFSVEIVAAALILVNRKQIKAEFFLSDLQRNYQGDNASDVFSTSWNTIMIAFSCCGISGPDDFGNCSHFQEQQPDELWPHACCTRDRPLHTGHLLDWKRCRQRDPEYLNSQGCFPTIAWMLQKYISIPGACGLGVLTVEMFAMIFAFCLYRYYD</sequence>
<evidence type="ECO:0000256" key="3">
    <source>
        <dbReference type="ARBA" id="ARBA00022692"/>
    </source>
</evidence>
<proteinExistence type="inferred from homology"/>
<dbReference type="CDD" id="cd03156">
    <property type="entry name" value="uroplakin_I_like_LEL"/>
    <property type="match status" value="1"/>
</dbReference>
<dbReference type="SUPFAM" id="SSF48652">
    <property type="entry name" value="Tetraspanin"/>
    <property type="match status" value="1"/>
</dbReference>
<dbReference type="PIRSF" id="PIRSF002419">
    <property type="entry name" value="Tetraspanin"/>
    <property type="match status" value="1"/>
</dbReference>
<dbReference type="Proteomes" id="UP000694871">
    <property type="component" value="Unplaced"/>
</dbReference>
<keyword evidence="7" id="KW-1185">Reference proteome</keyword>
<accession>A0ABM1JQG7</accession>
<keyword evidence="5 6" id="KW-0472">Membrane</keyword>
<dbReference type="GeneID" id="107107862"/>
<feature type="transmembrane region" description="Helical" evidence="6">
    <location>
        <begin position="215"/>
        <end position="241"/>
    </location>
</feature>
<evidence type="ECO:0000256" key="2">
    <source>
        <dbReference type="ARBA" id="ARBA00006840"/>
    </source>
</evidence>
<comment type="subcellular location">
    <subcellularLocation>
        <location evidence="1 6">Membrane</location>
        <topology evidence="1 6">Multi-pass membrane protein</topology>
    </subcellularLocation>
</comment>
<dbReference type="InterPro" id="IPR018499">
    <property type="entry name" value="Tetraspanin/Peripherin"/>
</dbReference>
<protein>
    <recommendedName>
        <fullName evidence="6">Tetraspanin</fullName>
    </recommendedName>
</protein>
<evidence type="ECO:0000256" key="6">
    <source>
        <dbReference type="RuleBase" id="RU361218"/>
    </source>
</evidence>
<evidence type="ECO:0000256" key="5">
    <source>
        <dbReference type="ARBA" id="ARBA00023136"/>
    </source>
</evidence>